<dbReference type="SUPFAM" id="SSF49879">
    <property type="entry name" value="SMAD/FHA domain"/>
    <property type="match status" value="1"/>
</dbReference>
<dbReference type="InterPro" id="IPR000253">
    <property type="entry name" value="FHA_dom"/>
</dbReference>
<dbReference type="Gene3D" id="2.60.200.20">
    <property type="match status" value="1"/>
</dbReference>
<feature type="domain" description="FHA" evidence="7">
    <location>
        <begin position="176"/>
        <end position="228"/>
    </location>
</feature>
<dbReference type="SMART" id="SM00240">
    <property type="entry name" value="FHA"/>
    <property type="match status" value="1"/>
</dbReference>
<dbReference type="GO" id="GO:0003676">
    <property type="term" value="F:nucleic acid binding"/>
    <property type="evidence" value="ECO:0007669"/>
    <property type="project" value="InterPro"/>
</dbReference>
<proteinExistence type="predicted"/>
<evidence type="ECO:0000256" key="3">
    <source>
        <dbReference type="PIRSR" id="PIRSR610347-1"/>
    </source>
</evidence>
<dbReference type="AlphaFoldDB" id="A0A2I0L2L1"/>
<dbReference type="GO" id="GO:0008081">
    <property type="term" value="F:phosphoric diester hydrolase activity"/>
    <property type="evidence" value="ECO:0007669"/>
    <property type="project" value="InterPro"/>
</dbReference>
<dbReference type="GO" id="GO:0016818">
    <property type="term" value="F:hydrolase activity, acting on acid anhydrides, in phosphorus-containing anhydrides"/>
    <property type="evidence" value="ECO:0007669"/>
    <property type="project" value="InterPro"/>
</dbReference>
<dbReference type="PANTHER" id="PTHR12415:SF3">
    <property type="entry name" value="OS04G0403400 PROTEIN"/>
    <property type="match status" value="1"/>
</dbReference>
<keyword evidence="6" id="KW-0732">Signal</keyword>
<sequence length="1115" mass="122488">MHNQQILFIFFFSLPPSAQLISEIGGCLRLHHRIASAQFFVSVQSVSSPHTIDPSCSSVTSAQTIGSSVSDCLHQGLLLLLLLLLFPSPFCLVVVMRCSGPRSIAADSDSTDCSGYRKRAAEAWVSDSFSDENNQRKCTVGARAAVVELTYVGAPLISKSAGCPCDSVQLEPGRVYTIGRSRRLCDFLLNLRRVSRQHCKIVFDSSSRKIFIVDGVGLNNCLVGNENGDEEDNEEEKGRARECSLNGVSVNGVRCNKGELTELSIGDVVSLVCVGDRCDSNSKIGFVIRKIVYLEEEGGIFPNHGDFDVNRSFSPQRISSSASSSSKRIFASRTCAVSLGSSAPILRAKALQGQCRHILRSADPISCILRCPIYFRPLVEAPLACNNFPGSKVDLIFRKPARPIAAPRSRNVVPMDRQELLSHVISNNGCNRQASFHAERLPGRANAFLNNNGDDEKTSSLISAPVVTVPNPSESFSKKARNDSCRPTLENKFCLNRLGSAAQDSVGHGSDISLPELLYPVQTILRIFVATFTSDIKWFPPFPESIAFGNDRKKQGIACHHPKLFVLQREDRIRVIITSANLVAKQWISITNTVWWQDFPQRSPDYMSLFTRIINEGRSNQASNCDFAAQLAGFIASLVIDDPCQAHWITELMKYDFQGASGYLIASVPGIHSYGLQRELATTTFSMDDQDTSCSWSLKLLTRVEASVVGLGYFFRTASDSNGAALKKLAAFLSNSRVNASGLLEIVLRRNTNVAADPNAVSVLVRDPNHSNVGDCIQFGFLPRTVAKWVSPLWDGGFFRFSGFISPKEVLAAALGGDNKRVQLILHVVAQYSWAESLETDFVYAASSIGSSISPQFLAAFSAASGKKSVVLSESEESDPEWGRWTASQELKNPSVGIVFPTIERVQNAVSGISPSRQILCFSERTWQKLKPAGILRDAVPHPHQRIGHPMHIKVARRRFKSEMGTSSGWVYSGSHNFSAAAWGRLISSRSDSKAMKLHVCNYELGILLVVPPGGKTCGNERNITNLDDIRLPFIMPAPKYVASDRPATKQAMREAAMKLNILESELTEVPQTEVVDEIPEEEELVEPVDRIVENDEDRAYANMLWSEVDSSQSS</sequence>
<dbReference type="Pfam" id="PF08797">
    <property type="entry name" value="HIRAN"/>
    <property type="match status" value="1"/>
</dbReference>
<protein>
    <recommendedName>
        <fullName evidence="7">FHA domain-containing protein</fullName>
    </recommendedName>
</protein>
<dbReference type="CDD" id="cd09123">
    <property type="entry name" value="PLDc_Tdp1_2"/>
    <property type="match status" value="1"/>
</dbReference>
<feature type="binding site" evidence="4">
    <location>
        <position position="563"/>
    </location>
    <ligand>
        <name>substrate</name>
    </ligand>
</feature>
<accession>A0A2I0L2L1</accession>
<organism evidence="8 9">
    <name type="scientific">Punica granatum</name>
    <name type="common">Pomegranate</name>
    <dbReference type="NCBI Taxonomy" id="22663"/>
    <lineage>
        <taxon>Eukaryota</taxon>
        <taxon>Viridiplantae</taxon>
        <taxon>Streptophyta</taxon>
        <taxon>Embryophyta</taxon>
        <taxon>Tracheophyta</taxon>
        <taxon>Spermatophyta</taxon>
        <taxon>Magnoliopsida</taxon>
        <taxon>eudicotyledons</taxon>
        <taxon>Gunneridae</taxon>
        <taxon>Pentapetalae</taxon>
        <taxon>rosids</taxon>
        <taxon>malvids</taxon>
        <taxon>Myrtales</taxon>
        <taxon>Lythraceae</taxon>
        <taxon>Punica</taxon>
    </lineage>
</organism>
<dbReference type="CDD" id="cd00060">
    <property type="entry name" value="FHA"/>
    <property type="match status" value="1"/>
</dbReference>
<dbReference type="EMBL" id="PGOL01000189">
    <property type="protein sequence ID" value="PKI74952.1"/>
    <property type="molecule type" value="Genomic_DNA"/>
</dbReference>
<dbReference type="InterPro" id="IPR008984">
    <property type="entry name" value="SMAD_FHA_dom_sf"/>
</dbReference>
<evidence type="ECO:0000256" key="1">
    <source>
        <dbReference type="ARBA" id="ARBA00022723"/>
    </source>
</evidence>
<dbReference type="Pfam" id="PF06087">
    <property type="entry name" value="Tyr-DNA_phospho"/>
    <property type="match status" value="2"/>
</dbReference>
<evidence type="ECO:0000313" key="9">
    <source>
        <dbReference type="Proteomes" id="UP000233551"/>
    </source>
</evidence>
<dbReference type="SUPFAM" id="SSF56024">
    <property type="entry name" value="Phospholipase D/nuclease"/>
    <property type="match status" value="2"/>
</dbReference>
<feature type="active site" description="Proton donor/acceptor" evidence="3">
    <location>
        <position position="952"/>
    </location>
</feature>
<evidence type="ECO:0000256" key="5">
    <source>
        <dbReference type="PIRSR" id="PIRSR610347-3"/>
    </source>
</evidence>
<evidence type="ECO:0000256" key="6">
    <source>
        <dbReference type="SAM" id="SignalP"/>
    </source>
</evidence>
<dbReference type="Pfam" id="PF00498">
    <property type="entry name" value="FHA"/>
    <property type="match status" value="1"/>
</dbReference>
<name>A0A2I0L2L1_PUNGR</name>
<feature type="site" description="Interaction with DNA" evidence="5">
    <location>
        <position position="979"/>
    </location>
</feature>
<dbReference type="InterPro" id="IPR014905">
    <property type="entry name" value="HIRAN"/>
</dbReference>
<dbReference type="Proteomes" id="UP000233551">
    <property type="component" value="Unassembled WGS sequence"/>
</dbReference>
<keyword evidence="1" id="KW-0479">Metal-binding</keyword>
<evidence type="ECO:0000256" key="4">
    <source>
        <dbReference type="PIRSR" id="PIRSR610347-2"/>
    </source>
</evidence>
<dbReference type="GO" id="GO:0008270">
    <property type="term" value="F:zinc ion binding"/>
    <property type="evidence" value="ECO:0007669"/>
    <property type="project" value="InterPro"/>
</dbReference>
<evidence type="ECO:0000256" key="2">
    <source>
        <dbReference type="ARBA" id="ARBA00022801"/>
    </source>
</evidence>
<feature type="signal peptide" evidence="6">
    <location>
        <begin position="1"/>
        <end position="20"/>
    </location>
</feature>
<comment type="caution">
    <text evidence="8">The sequence shown here is derived from an EMBL/GenBank/DDBJ whole genome shotgun (WGS) entry which is preliminary data.</text>
</comment>
<dbReference type="GO" id="GO:0006281">
    <property type="term" value="P:DNA repair"/>
    <property type="evidence" value="ECO:0007669"/>
    <property type="project" value="InterPro"/>
</dbReference>
<dbReference type="GO" id="GO:0005634">
    <property type="term" value="C:nucleus"/>
    <property type="evidence" value="ECO:0007669"/>
    <property type="project" value="InterPro"/>
</dbReference>
<dbReference type="PANTHER" id="PTHR12415">
    <property type="entry name" value="TYROSYL-DNA PHOSPHODIESTERASE 1"/>
    <property type="match status" value="1"/>
</dbReference>
<dbReference type="PROSITE" id="PS50006">
    <property type="entry name" value="FHA_DOMAIN"/>
    <property type="match status" value="1"/>
</dbReference>
<dbReference type="InterPro" id="IPR010347">
    <property type="entry name" value="Tdp1"/>
</dbReference>
<evidence type="ECO:0000313" key="8">
    <source>
        <dbReference type="EMBL" id="PKI74952.1"/>
    </source>
</evidence>
<feature type="active site" description="Nucleophile" evidence="3">
    <location>
        <position position="561"/>
    </location>
</feature>
<dbReference type="Gene3D" id="3.30.870.10">
    <property type="entry name" value="Endonuclease Chain A"/>
    <property type="match status" value="2"/>
</dbReference>
<dbReference type="STRING" id="22663.A0A2I0L2L1"/>
<feature type="chain" id="PRO_5014134859" description="FHA domain-containing protein" evidence="6">
    <location>
        <begin position="21"/>
        <end position="1115"/>
    </location>
</feature>
<gene>
    <name evidence="8" type="ORF">CRG98_004724</name>
</gene>
<keyword evidence="2" id="KW-0378">Hydrolase</keyword>
<reference evidence="8 9" key="1">
    <citation type="submission" date="2017-11" db="EMBL/GenBank/DDBJ databases">
        <title>De-novo sequencing of pomegranate (Punica granatum L.) genome.</title>
        <authorList>
            <person name="Akparov Z."/>
            <person name="Amiraslanov A."/>
            <person name="Hajiyeva S."/>
            <person name="Abbasov M."/>
            <person name="Kaur K."/>
            <person name="Hamwieh A."/>
            <person name="Solovyev V."/>
            <person name="Salamov A."/>
            <person name="Braich B."/>
            <person name="Kosarev P."/>
            <person name="Mahmoud A."/>
            <person name="Hajiyev E."/>
            <person name="Babayeva S."/>
            <person name="Izzatullayeva V."/>
            <person name="Mammadov A."/>
            <person name="Mammadov A."/>
            <person name="Sharifova S."/>
            <person name="Ojaghi J."/>
            <person name="Eynullazada K."/>
            <person name="Bayramov B."/>
            <person name="Abdulazimova A."/>
            <person name="Shahmuradov I."/>
        </authorList>
    </citation>
    <scope>NUCLEOTIDE SEQUENCE [LARGE SCALE GENOMIC DNA]</scope>
    <source>
        <strain evidence="9">cv. AG2017</strain>
        <tissue evidence="8">Leaf</tissue>
    </source>
</reference>
<keyword evidence="9" id="KW-1185">Reference proteome</keyword>
<evidence type="ECO:0000259" key="7">
    <source>
        <dbReference type="PROSITE" id="PS50006"/>
    </source>
</evidence>
<feature type="binding site" evidence="4">
    <location>
        <position position="954"/>
    </location>
    <ligand>
        <name>substrate</name>
    </ligand>
</feature>